<protein>
    <submittedName>
        <fullName evidence="1">Uncharacterized protein</fullName>
    </submittedName>
</protein>
<name>A0A8S5UYI1_9CAUD</name>
<dbReference type="EMBL" id="BK016167">
    <property type="protein sequence ID" value="DAF99537.1"/>
    <property type="molecule type" value="Genomic_DNA"/>
</dbReference>
<reference evidence="1" key="1">
    <citation type="journal article" date="2021" name="Proc. Natl. Acad. Sci. U.S.A.">
        <title>A Catalog of Tens of Thousands of Viruses from Human Metagenomes Reveals Hidden Associations with Chronic Diseases.</title>
        <authorList>
            <person name="Tisza M.J."/>
            <person name="Buck C.B."/>
        </authorList>
    </citation>
    <scope>NUCLEOTIDE SEQUENCE</scope>
    <source>
        <strain evidence="1">CthHz3</strain>
    </source>
</reference>
<sequence length="31" mass="3747">MGRRLTERDCMVRCNSTRLYCSTRRCKCGQY</sequence>
<evidence type="ECO:0000313" key="1">
    <source>
        <dbReference type="EMBL" id="DAF99537.1"/>
    </source>
</evidence>
<organism evidence="1">
    <name type="scientific">Siphoviridae sp. cthHz3</name>
    <dbReference type="NCBI Taxonomy" id="2825614"/>
    <lineage>
        <taxon>Viruses</taxon>
        <taxon>Duplodnaviria</taxon>
        <taxon>Heunggongvirae</taxon>
        <taxon>Uroviricota</taxon>
        <taxon>Caudoviricetes</taxon>
    </lineage>
</organism>
<accession>A0A8S5UYI1</accession>
<proteinExistence type="predicted"/>